<feature type="transmembrane region" description="Helical" evidence="1">
    <location>
        <begin position="6"/>
        <end position="25"/>
    </location>
</feature>
<keyword evidence="1" id="KW-0812">Transmembrane</keyword>
<proteinExistence type="predicted"/>
<evidence type="ECO:0000313" key="3">
    <source>
        <dbReference type="Proteomes" id="UP000184501"/>
    </source>
</evidence>
<feature type="transmembrane region" description="Helical" evidence="1">
    <location>
        <begin position="89"/>
        <end position="113"/>
    </location>
</feature>
<dbReference type="Proteomes" id="UP000184501">
    <property type="component" value="Unassembled WGS sequence"/>
</dbReference>
<protein>
    <submittedName>
        <fullName evidence="2">Uncharacterized protein family (UPF0014)</fullName>
    </submittedName>
</protein>
<dbReference type="OrthoDB" id="3212530at2"/>
<evidence type="ECO:0000313" key="2">
    <source>
        <dbReference type="EMBL" id="SHH01883.1"/>
    </source>
</evidence>
<dbReference type="STRING" id="2017.SAMN05444320_11888"/>
<evidence type="ECO:0000256" key="1">
    <source>
        <dbReference type="SAM" id="Phobius"/>
    </source>
</evidence>
<accession>A0A1M5PKW5</accession>
<keyword evidence="1" id="KW-0472">Membrane</keyword>
<keyword evidence="1" id="KW-1133">Transmembrane helix</keyword>
<dbReference type="AlphaFoldDB" id="A0A1M5PKW5"/>
<reference evidence="2 3" key="1">
    <citation type="submission" date="2016-11" db="EMBL/GenBank/DDBJ databases">
        <authorList>
            <person name="Jaros S."/>
            <person name="Januszkiewicz K."/>
            <person name="Wedrychowicz H."/>
        </authorList>
    </citation>
    <scope>NUCLEOTIDE SEQUENCE [LARGE SCALE GENOMIC DNA]</scope>
    <source>
        <strain evidence="2 3">DSM 44523</strain>
    </source>
</reference>
<dbReference type="Pfam" id="PF03649">
    <property type="entry name" value="UPF0014"/>
    <property type="match status" value="1"/>
</dbReference>
<name>A0A1M5PKW5_STRHI</name>
<dbReference type="InterPro" id="IPR005226">
    <property type="entry name" value="UPF0014_fam"/>
</dbReference>
<feature type="transmembrane region" description="Helical" evidence="1">
    <location>
        <begin position="119"/>
        <end position="139"/>
    </location>
</feature>
<keyword evidence="3" id="KW-1185">Reference proteome</keyword>
<dbReference type="RefSeq" id="WP_073489928.1">
    <property type="nucleotide sequence ID" value="NZ_FQVN01000018.1"/>
</dbReference>
<gene>
    <name evidence="2" type="ORF">SAMN05444320_11888</name>
</gene>
<sequence>MISVDHGWVPFVLVCVVFVAATALVGRAAGLFAARPVLWAAVRAVVQLAVVSTVVAGVLASLPLSASFVLLMSVVATITAARRAKATRVLPVGLAVLGGALPALGVLVASGLVPPHGAAVLPMGGILIGGAMTATTLSARRALDVLDQRHGVRCGGFPKQSS</sequence>
<dbReference type="EMBL" id="FQVN01000018">
    <property type="protein sequence ID" value="SHH01883.1"/>
    <property type="molecule type" value="Genomic_DNA"/>
</dbReference>
<organism evidence="2 3">
    <name type="scientific">Streptoalloteichus hindustanus</name>
    <dbReference type="NCBI Taxonomy" id="2017"/>
    <lineage>
        <taxon>Bacteria</taxon>
        <taxon>Bacillati</taxon>
        <taxon>Actinomycetota</taxon>
        <taxon>Actinomycetes</taxon>
        <taxon>Pseudonocardiales</taxon>
        <taxon>Pseudonocardiaceae</taxon>
        <taxon>Streptoalloteichus</taxon>
    </lineage>
</organism>